<organism evidence="1 2">
    <name type="scientific">Paramuricea clavata</name>
    <name type="common">Red gorgonian</name>
    <name type="synonym">Violescent sea-whip</name>
    <dbReference type="NCBI Taxonomy" id="317549"/>
    <lineage>
        <taxon>Eukaryota</taxon>
        <taxon>Metazoa</taxon>
        <taxon>Cnidaria</taxon>
        <taxon>Anthozoa</taxon>
        <taxon>Octocorallia</taxon>
        <taxon>Malacalcyonacea</taxon>
        <taxon>Plexauridae</taxon>
        <taxon>Paramuricea</taxon>
    </lineage>
</organism>
<comment type="caution">
    <text evidence="1">The sequence shown here is derived from an EMBL/GenBank/DDBJ whole genome shotgun (WGS) entry which is preliminary data.</text>
</comment>
<dbReference type="EMBL" id="CACRXK020002194">
    <property type="protein sequence ID" value="CAB3993144.1"/>
    <property type="molecule type" value="Genomic_DNA"/>
</dbReference>
<dbReference type="AlphaFoldDB" id="A0A7D9DUL4"/>
<dbReference type="OrthoDB" id="5989402at2759"/>
<keyword evidence="2" id="KW-1185">Reference proteome</keyword>
<evidence type="ECO:0000313" key="2">
    <source>
        <dbReference type="Proteomes" id="UP001152795"/>
    </source>
</evidence>
<feature type="non-terminal residue" evidence="1">
    <location>
        <position position="109"/>
    </location>
</feature>
<accession>A0A7D9DUL4</accession>
<proteinExistence type="predicted"/>
<dbReference type="Proteomes" id="UP001152795">
    <property type="component" value="Unassembled WGS sequence"/>
</dbReference>
<protein>
    <submittedName>
        <fullName evidence="1">Uncharacterized protein</fullName>
    </submittedName>
</protein>
<dbReference type="InterPro" id="IPR003609">
    <property type="entry name" value="Pan_app"/>
</dbReference>
<dbReference type="SUPFAM" id="SSF57414">
    <property type="entry name" value="Hairpin loop containing domain-like"/>
    <property type="match status" value="1"/>
</dbReference>
<evidence type="ECO:0000313" key="1">
    <source>
        <dbReference type="EMBL" id="CAB3993144.1"/>
    </source>
</evidence>
<sequence length="109" mass="12348">MLVAISTWTLILIFFLILTKRGECQEEAVFRRKVGKYLANYVIRTENTTSELECGMRCSADSLCASVNYKTSGTNKGLCELNSKALDERESDVLLSDSTDFNHLHFDTR</sequence>
<dbReference type="PROSITE" id="PS50948">
    <property type="entry name" value="PAN"/>
    <property type="match status" value="1"/>
</dbReference>
<dbReference type="Pfam" id="PF00024">
    <property type="entry name" value="PAN_1"/>
    <property type="match status" value="1"/>
</dbReference>
<name>A0A7D9DUL4_PARCT</name>
<dbReference type="Gene3D" id="3.50.4.10">
    <property type="entry name" value="Hepatocyte Growth Factor"/>
    <property type="match status" value="1"/>
</dbReference>
<reference evidence="1" key="1">
    <citation type="submission" date="2020-04" db="EMBL/GenBank/DDBJ databases">
        <authorList>
            <person name="Alioto T."/>
            <person name="Alioto T."/>
            <person name="Gomez Garrido J."/>
        </authorList>
    </citation>
    <scope>NUCLEOTIDE SEQUENCE</scope>
    <source>
        <strain evidence="1">A484AB</strain>
    </source>
</reference>
<gene>
    <name evidence="1" type="ORF">PACLA_8A074299</name>
</gene>